<proteinExistence type="predicted"/>
<evidence type="ECO:0008006" key="3">
    <source>
        <dbReference type="Google" id="ProtNLM"/>
    </source>
</evidence>
<reference evidence="1" key="2">
    <citation type="journal article" date="2007" name="Science">
        <title>Draft genome sequence of the sexually transmitted pathogen Trichomonas vaginalis.</title>
        <authorList>
            <person name="Carlton J.M."/>
            <person name="Hirt R.P."/>
            <person name="Silva J.C."/>
            <person name="Delcher A.L."/>
            <person name="Schatz M."/>
            <person name="Zhao Q."/>
            <person name="Wortman J.R."/>
            <person name="Bidwell S.L."/>
            <person name="Alsmark U.C.M."/>
            <person name="Besteiro S."/>
            <person name="Sicheritz-Ponten T."/>
            <person name="Noel C.J."/>
            <person name="Dacks J.B."/>
            <person name="Foster P.G."/>
            <person name="Simillion C."/>
            <person name="Van de Peer Y."/>
            <person name="Miranda-Saavedra D."/>
            <person name="Barton G.J."/>
            <person name="Westrop G.D."/>
            <person name="Mueller S."/>
            <person name="Dessi D."/>
            <person name="Fiori P.L."/>
            <person name="Ren Q."/>
            <person name="Paulsen I."/>
            <person name="Zhang H."/>
            <person name="Bastida-Corcuera F.D."/>
            <person name="Simoes-Barbosa A."/>
            <person name="Brown M.T."/>
            <person name="Hayes R.D."/>
            <person name="Mukherjee M."/>
            <person name="Okumura C.Y."/>
            <person name="Schneider R."/>
            <person name="Smith A.J."/>
            <person name="Vanacova S."/>
            <person name="Villalvazo M."/>
            <person name="Haas B.J."/>
            <person name="Pertea M."/>
            <person name="Feldblyum T.V."/>
            <person name="Utterback T.R."/>
            <person name="Shu C.L."/>
            <person name="Osoegawa K."/>
            <person name="de Jong P.J."/>
            <person name="Hrdy I."/>
            <person name="Horvathova L."/>
            <person name="Zubacova Z."/>
            <person name="Dolezal P."/>
            <person name="Malik S.B."/>
            <person name="Logsdon J.M. Jr."/>
            <person name="Henze K."/>
            <person name="Gupta A."/>
            <person name="Wang C.C."/>
            <person name="Dunne R.L."/>
            <person name="Upcroft J.A."/>
            <person name="Upcroft P."/>
            <person name="White O."/>
            <person name="Salzberg S.L."/>
            <person name="Tang P."/>
            <person name="Chiu C.-H."/>
            <person name="Lee Y.-S."/>
            <person name="Embley T.M."/>
            <person name="Coombs G.H."/>
            <person name="Mottram J.C."/>
            <person name="Tachezy J."/>
            <person name="Fraser-Liggett C.M."/>
            <person name="Johnson P.J."/>
        </authorList>
    </citation>
    <scope>NUCLEOTIDE SEQUENCE [LARGE SCALE GENOMIC DNA]</scope>
    <source>
        <strain evidence="1">G3</strain>
    </source>
</reference>
<dbReference type="InParanoid" id="A2EDW2"/>
<sequence length="66" mass="7580">MAKLIIEKGADINKEQYLYIVSEDNKLSMAQLLISHGAELNEKMLEQVTLLFILLVDIIIQNLQKH</sequence>
<protein>
    <recommendedName>
        <fullName evidence="3">Ankyrin repeat protein</fullName>
    </recommendedName>
</protein>
<accession>A2EDW2</accession>
<dbReference type="SMR" id="A2EDW2"/>
<organism evidence="1 2">
    <name type="scientific">Trichomonas vaginalis (strain ATCC PRA-98 / G3)</name>
    <dbReference type="NCBI Taxonomy" id="412133"/>
    <lineage>
        <taxon>Eukaryota</taxon>
        <taxon>Metamonada</taxon>
        <taxon>Parabasalia</taxon>
        <taxon>Trichomonadida</taxon>
        <taxon>Trichomonadidae</taxon>
        <taxon>Trichomonas</taxon>
    </lineage>
</organism>
<dbReference type="RefSeq" id="XP_001321401.1">
    <property type="nucleotide sequence ID" value="XM_001321366.1"/>
</dbReference>
<dbReference type="SUPFAM" id="SSF48403">
    <property type="entry name" value="Ankyrin repeat"/>
    <property type="match status" value="1"/>
</dbReference>
<dbReference type="KEGG" id="tva:4767094"/>
<gene>
    <name evidence="1" type="ORF">TVAG_363930</name>
</gene>
<dbReference type="VEuPathDB" id="TrichDB:TVAG_363930"/>
<dbReference type="Proteomes" id="UP000001542">
    <property type="component" value="Unassembled WGS sequence"/>
</dbReference>
<name>A2EDW2_TRIV3</name>
<evidence type="ECO:0000313" key="2">
    <source>
        <dbReference type="Proteomes" id="UP000001542"/>
    </source>
</evidence>
<keyword evidence="2" id="KW-1185">Reference proteome</keyword>
<reference evidence="1" key="1">
    <citation type="submission" date="2006-10" db="EMBL/GenBank/DDBJ databases">
        <authorList>
            <person name="Amadeo P."/>
            <person name="Zhao Q."/>
            <person name="Wortman J."/>
            <person name="Fraser-Liggett C."/>
            <person name="Carlton J."/>
        </authorList>
    </citation>
    <scope>NUCLEOTIDE SEQUENCE</scope>
    <source>
        <strain evidence="1">G3</strain>
    </source>
</reference>
<dbReference type="VEuPathDB" id="TrichDB:TVAGG3_0948360"/>
<dbReference type="InterPro" id="IPR036770">
    <property type="entry name" value="Ankyrin_rpt-contain_sf"/>
</dbReference>
<dbReference type="Gene3D" id="1.25.40.20">
    <property type="entry name" value="Ankyrin repeat-containing domain"/>
    <property type="match status" value="1"/>
</dbReference>
<evidence type="ECO:0000313" key="1">
    <source>
        <dbReference type="EMBL" id="EAY09178.1"/>
    </source>
</evidence>
<dbReference type="EMBL" id="DS113363">
    <property type="protein sequence ID" value="EAY09178.1"/>
    <property type="molecule type" value="Genomic_DNA"/>
</dbReference>
<dbReference type="AlphaFoldDB" id="A2EDW2"/>